<evidence type="ECO:0000313" key="6">
    <source>
        <dbReference type="EMBL" id="EXM15626.1"/>
    </source>
</evidence>
<name>X0L3T7_FUSOX</name>
<protein>
    <submittedName>
        <fullName evidence="6">Uncharacterized protein</fullName>
    </submittedName>
</protein>
<dbReference type="GO" id="GO:0016020">
    <property type="term" value="C:membrane"/>
    <property type="evidence" value="ECO:0007669"/>
    <property type="project" value="UniProtKB-SubCell"/>
</dbReference>
<reference evidence="6" key="2">
    <citation type="submission" date="2012-05" db="EMBL/GenBank/DDBJ databases">
        <title>The Genome Annotation of Fusarium oxysporum Cotton.</title>
        <authorList>
            <consortium name="The Broad Institute Genomics Platform"/>
            <person name="Ma L.-J."/>
            <person name="Corby-Kistler H."/>
            <person name="Broz K."/>
            <person name="Gale L.R."/>
            <person name="Jonkers W."/>
            <person name="O'Donnell K."/>
            <person name="Ploetz R."/>
            <person name="Steinberg C."/>
            <person name="Schwartz D.C."/>
            <person name="VanEtten H."/>
            <person name="Zhou S."/>
            <person name="Young S.K."/>
            <person name="Zeng Q."/>
            <person name="Gargeya S."/>
            <person name="Fitzgerald M."/>
            <person name="Abouelleil A."/>
            <person name="Alvarado L."/>
            <person name="Chapman S.B."/>
            <person name="Gainer-Dewar J."/>
            <person name="Goldberg J."/>
            <person name="Griggs A."/>
            <person name="Gujja S."/>
            <person name="Hansen M."/>
            <person name="Howarth C."/>
            <person name="Imamovic A."/>
            <person name="Ireland A."/>
            <person name="Larimer J."/>
            <person name="McCowan C."/>
            <person name="Murphy C."/>
            <person name="Pearson M."/>
            <person name="Poon T.W."/>
            <person name="Priest M."/>
            <person name="Roberts A."/>
            <person name="Saif S."/>
            <person name="Shea T."/>
            <person name="Sykes S."/>
            <person name="Wortman J."/>
            <person name="Nusbaum C."/>
            <person name="Birren B."/>
        </authorList>
    </citation>
    <scope>NUCLEOTIDE SEQUENCE</scope>
    <source>
        <strain evidence="6">25433</strain>
    </source>
</reference>
<sequence length="276" mass="30741">MGLVHFEDGKVLYYPYTPSESAGYAFMALFAAATVAHLVFIPKYKTKFFMPMFLGGICETFGYYGRAWGGCLPNSPKPFMLQLMLILVAPVFISATVYMTLGKFKQSLLGRPKRKCGITTIFVLVDIIAFCSQIGGGLVQVTGNVDIMKIGDNVVMGGLVFQLVALAIYLGLIIGLYRKACEEATYIDGWKPYVWIMGISVIAVWLRNLVRVIEFAQGFHGFIMEHESMLYIFDAIPMLLVMVLFLAYHTGRLLNKLSAGKSKPSYTMGYIDIYNA</sequence>
<dbReference type="AlphaFoldDB" id="X0L3T7"/>
<keyword evidence="3 5" id="KW-1133">Transmembrane helix</keyword>
<feature type="transmembrane region" description="Helical" evidence="5">
    <location>
        <begin position="22"/>
        <end position="41"/>
    </location>
</feature>
<dbReference type="HOGENOM" id="CLU_033465_3_1_1"/>
<feature type="transmembrane region" description="Helical" evidence="5">
    <location>
        <begin position="189"/>
        <end position="208"/>
    </location>
</feature>
<evidence type="ECO:0000256" key="3">
    <source>
        <dbReference type="ARBA" id="ARBA00022989"/>
    </source>
</evidence>
<comment type="subcellular location">
    <subcellularLocation>
        <location evidence="1">Membrane</location>
        <topology evidence="1">Multi-pass membrane protein</topology>
    </subcellularLocation>
</comment>
<organism evidence="6">
    <name type="scientific">Fusarium oxysporum f. sp. vasinfectum 25433</name>
    <dbReference type="NCBI Taxonomy" id="1089449"/>
    <lineage>
        <taxon>Eukaryota</taxon>
        <taxon>Fungi</taxon>
        <taxon>Dikarya</taxon>
        <taxon>Ascomycota</taxon>
        <taxon>Pezizomycotina</taxon>
        <taxon>Sordariomycetes</taxon>
        <taxon>Hypocreomycetidae</taxon>
        <taxon>Hypocreales</taxon>
        <taxon>Nectriaceae</taxon>
        <taxon>Fusarium</taxon>
        <taxon>Fusarium oxysporum species complex</taxon>
    </lineage>
</organism>
<feature type="transmembrane region" description="Helical" evidence="5">
    <location>
        <begin position="154"/>
        <end position="177"/>
    </location>
</feature>
<feature type="transmembrane region" description="Helical" evidence="5">
    <location>
        <begin position="121"/>
        <end position="142"/>
    </location>
</feature>
<accession>X0L3T7</accession>
<dbReference type="OrthoDB" id="3358017at2759"/>
<keyword evidence="2 5" id="KW-0812">Transmembrane</keyword>
<evidence type="ECO:0000256" key="2">
    <source>
        <dbReference type="ARBA" id="ARBA00022692"/>
    </source>
</evidence>
<dbReference type="Pfam" id="PF04479">
    <property type="entry name" value="RTA1"/>
    <property type="match status" value="1"/>
</dbReference>
<evidence type="ECO:0000256" key="4">
    <source>
        <dbReference type="ARBA" id="ARBA00023136"/>
    </source>
</evidence>
<dbReference type="Proteomes" id="UP000030701">
    <property type="component" value="Unassembled WGS sequence"/>
</dbReference>
<dbReference type="InterPro" id="IPR007568">
    <property type="entry name" value="RTA1"/>
</dbReference>
<evidence type="ECO:0000256" key="1">
    <source>
        <dbReference type="ARBA" id="ARBA00004141"/>
    </source>
</evidence>
<feature type="transmembrane region" description="Helical" evidence="5">
    <location>
        <begin position="48"/>
        <end position="67"/>
    </location>
</feature>
<reference evidence="6" key="1">
    <citation type="submission" date="2011-11" db="EMBL/GenBank/DDBJ databases">
        <title>The Genome Sequence of Fusarium oxysporum Cotton.</title>
        <authorList>
            <consortium name="The Broad Institute Genome Sequencing Platform"/>
            <person name="Ma L.-J."/>
            <person name="Gale L.R."/>
            <person name="Schwartz D.C."/>
            <person name="Zhou S."/>
            <person name="Corby-Kistler H."/>
            <person name="Young S.K."/>
            <person name="Zeng Q."/>
            <person name="Gargeya S."/>
            <person name="Fitzgerald M."/>
            <person name="Haas B."/>
            <person name="Abouelleil A."/>
            <person name="Alvarado L."/>
            <person name="Arachchi H.M."/>
            <person name="Berlin A."/>
            <person name="Brown A."/>
            <person name="Chapman S.B."/>
            <person name="Chen Z."/>
            <person name="Dunbar C."/>
            <person name="Freedman E."/>
            <person name="Gearin G."/>
            <person name="Goldberg J."/>
            <person name="Griggs A."/>
            <person name="Gujja S."/>
            <person name="Heiman D."/>
            <person name="Howarth C."/>
            <person name="Larson L."/>
            <person name="Lui A."/>
            <person name="MacDonald P.J.P."/>
            <person name="Montmayeur A."/>
            <person name="Murphy C."/>
            <person name="Neiman D."/>
            <person name="Pearson M."/>
            <person name="Priest M."/>
            <person name="Roberts A."/>
            <person name="Saif S."/>
            <person name="Shea T."/>
            <person name="Shenoy N."/>
            <person name="Sisk P."/>
            <person name="Stolte C."/>
            <person name="Sykes S."/>
            <person name="Wortman J."/>
            <person name="Nusbaum C."/>
            <person name="Birren B."/>
        </authorList>
    </citation>
    <scope>NUCLEOTIDE SEQUENCE [LARGE SCALE GENOMIC DNA]</scope>
    <source>
        <strain evidence="6">25433</strain>
    </source>
</reference>
<feature type="transmembrane region" description="Helical" evidence="5">
    <location>
        <begin position="228"/>
        <end position="248"/>
    </location>
</feature>
<dbReference type="EMBL" id="JH658017">
    <property type="protein sequence ID" value="EXM15626.1"/>
    <property type="molecule type" value="Genomic_DNA"/>
</dbReference>
<evidence type="ECO:0000256" key="5">
    <source>
        <dbReference type="SAM" id="Phobius"/>
    </source>
</evidence>
<dbReference type="PANTHER" id="PTHR31465:SF17">
    <property type="entry name" value="DOMAIN PROTEIN, PUTATIVE (AFU_ORTHOLOGUE AFUA_5G09900)-RELATED"/>
    <property type="match status" value="1"/>
</dbReference>
<dbReference type="PANTHER" id="PTHR31465">
    <property type="entry name" value="PROTEIN RTA1-RELATED"/>
    <property type="match status" value="1"/>
</dbReference>
<gene>
    <name evidence="6" type="ORF">FOTG_16024</name>
</gene>
<proteinExistence type="predicted"/>
<keyword evidence="4 5" id="KW-0472">Membrane</keyword>
<feature type="transmembrane region" description="Helical" evidence="5">
    <location>
        <begin position="79"/>
        <end position="101"/>
    </location>
</feature>